<keyword evidence="1" id="KW-1133">Transmembrane helix</keyword>
<dbReference type="EMBL" id="FOMR01000007">
    <property type="protein sequence ID" value="SFE02979.1"/>
    <property type="molecule type" value="Genomic_DNA"/>
</dbReference>
<keyword evidence="1" id="KW-0812">Transmembrane</keyword>
<accession>A0A1I1X6H7</accession>
<keyword evidence="3" id="KW-1185">Reference proteome</keyword>
<dbReference type="Proteomes" id="UP000199474">
    <property type="component" value="Unassembled WGS sequence"/>
</dbReference>
<evidence type="ECO:0000313" key="2">
    <source>
        <dbReference type="EMBL" id="SFE02979.1"/>
    </source>
</evidence>
<keyword evidence="1" id="KW-0472">Membrane</keyword>
<organism evidence="2 3">
    <name type="scientific">Lentibacillus persicus</name>
    <dbReference type="NCBI Taxonomy" id="640948"/>
    <lineage>
        <taxon>Bacteria</taxon>
        <taxon>Bacillati</taxon>
        <taxon>Bacillota</taxon>
        <taxon>Bacilli</taxon>
        <taxon>Bacillales</taxon>
        <taxon>Bacillaceae</taxon>
        <taxon>Lentibacillus</taxon>
    </lineage>
</organism>
<evidence type="ECO:0000256" key="1">
    <source>
        <dbReference type="SAM" id="Phobius"/>
    </source>
</evidence>
<evidence type="ECO:0000313" key="3">
    <source>
        <dbReference type="Proteomes" id="UP000199474"/>
    </source>
</evidence>
<dbReference type="AlphaFoldDB" id="A0A1I1X6H7"/>
<feature type="transmembrane region" description="Helical" evidence="1">
    <location>
        <begin position="6"/>
        <end position="30"/>
    </location>
</feature>
<name>A0A1I1X6H7_9BACI</name>
<sequence>MSSKTSLYASIIILVICLILFGYVVINYFLM</sequence>
<reference evidence="3" key="1">
    <citation type="submission" date="2016-10" db="EMBL/GenBank/DDBJ databases">
        <authorList>
            <person name="Varghese N."/>
            <person name="Submissions S."/>
        </authorList>
    </citation>
    <scope>NUCLEOTIDE SEQUENCE [LARGE SCALE GENOMIC DNA]</scope>
    <source>
        <strain evidence="3">DSM 22530</strain>
    </source>
</reference>
<proteinExistence type="predicted"/>
<dbReference type="STRING" id="640948.SAMN05216238_107125"/>
<gene>
    <name evidence="2" type="ORF">SAMN05216238_107125</name>
</gene>
<protein>
    <submittedName>
        <fullName evidence="2">Uncharacterized protein</fullName>
    </submittedName>
</protein>